<dbReference type="SUPFAM" id="SSF51120">
    <property type="entry name" value="beta-Roll"/>
    <property type="match status" value="1"/>
</dbReference>
<evidence type="ECO:0000259" key="1">
    <source>
        <dbReference type="PROSITE" id="PS50234"/>
    </source>
</evidence>
<dbReference type="PRINTS" id="PR00313">
    <property type="entry name" value="CABNDNGRPT"/>
</dbReference>
<dbReference type="InterPro" id="IPR002035">
    <property type="entry name" value="VWF_A"/>
</dbReference>
<feature type="domain" description="VWFA" evidence="1">
    <location>
        <begin position="879"/>
        <end position="1063"/>
    </location>
</feature>
<dbReference type="InterPro" id="IPR036465">
    <property type="entry name" value="vWFA_dom_sf"/>
</dbReference>
<reference evidence="2 3" key="1">
    <citation type="submission" date="2024-01" db="EMBL/GenBank/DDBJ databases">
        <title>Horizontal gene transfer in Aeromonas trota.</title>
        <authorList>
            <person name="Otero Olarra J.E."/>
            <person name="Perez Valdespino A."/>
        </authorList>
    </citation>
    <scope>NUCLEOTIDE SEQUENCE [LARGE SCALE GENOMIC DNA]</scope>
    <source>
        <strain evidence="2 3">9.1</strain>
    </source>
</reference>
<dbReference type="Gene3D" id="2.60.40.2030">
    <property type="match status" value="2"/>
</dbReference>
<sequence length="1427" mass="147595">MTTTVTDEPQGQGDQVYAQISVDKSSVAEGGQLVYTVSLVDGKGNAVTVPAGKEVVVNLAWGGPAANDSDTTGRLNSVTIGSDGKATFTVNTVNDATYEPSEGLVATISGIGSNTAFEAIVADAGKDRVTSTILDNDAPPSVVVNGSVTVSEEGLAGGLSDNGGNTDTTNSVVGSGTLVVNDVDSSRVTVTLSGPSNLTSGGQAITWIMVGQTLVGSAAGKAVIEVALTAPNASGKGEWTYVVTLKGPVDHPVAGQEDTLRFDLDVAVSDGQSSVISKLPIIIEDDAPIAGNSVAVSVTSTQIPDVLTGKFSLTGYSGDKSMIDAGRFTITAKGFESATSSKLIDASVNGSSDGIGVKSVGAPYHNLSNEVDFRKFADGSSASEQLVFKLDAGTVAYGAKLEFSKIYGGELESGVVEFWRDGKLIATQTFSSNTSSGDYAANFQVQLGGFDTMVIKATDNGNAFTTKDNSDFTIKSVEFLGSDTPQAIAYGSGAVNPQWGADGKGALELVSGESGLKTAAGSLISLVADGTNTLLGKDENGNLIFKLEFTPGNGQWEFFQYREMQRPVGDGDIDFVFRAVDKDGDGALGSFAVNPLSAPTIATVSDASATEGGSLAHNVTLTAATNVATEYSLSILGTGASPTSAGDLGSLTFSNGVSYNSQTGKIVVPAGVSSFTVYVPAVDDRLVESDERFQLTIGGVSGAGVIHDNDARPTLAISGQVQLSEEGLAGALPDSQGSVDTTNSVVASGKLVVQDADSSQVSVTLNGPTGLTSGGSAITWSMSGQTLIGSANGKPVLEVKLTPPNATGKGEWSYQVTLKGPVDHPVAGQEDTLRFELDVNVSDGQSVITGKLPITIEDDSPMVVTPQAGHIDGSGIQTNLMLIVDVSGSMDYASGVPGKTRLDIAKESLISLLNTYDSLGSTKVRIVTFSSEADDIGERWMTVTEAKTYVWSLRADGGTNYKDAINESIDAFADPGKLTGQGVQNVSYFFSDGEPWANYGVPENKWLNFLKANDIKSFALGMGSQINQDALNLAAYDGVSEQNTDAIVVTDMGKLDQAISGTVQREVSGDLFGQAGTGAGADGGAISTVRVDGHIYAIENGRLVSGAAQGGSYDAQHQQLIITLGNGDKLTIGLVTGEYLYQTSQLGAQSKIIGFDLVDADGDKATGSLAITIEPSDNGRTFAGNDGDDHLTVLNDSQVHIALGGVHGGGPQVMIEENIDTRSGVTLYGGQGYDHLTGGQGEDILIGGTNGHGSSGPLSVDGKLYYGDVLTGGDGADTFQWQLGDALEQGSNNAAMTPDHAIDYITDFHVEHGDNWQLSSNNGNWFKDVDVAHSDRLDLSDMLDHSGSNLEGDLSKLLSAFEAQDGVHLQVKSAAGSNQVSQEIVLLGESFSSITGDHNNYVSGSSESASQQVINYMLQNHLLDIDK</sequence>
<name>A0ABU9JF31_AEREN</name>
<dbReference type="InterPro" id="IPR019960">
    <property type="entry name" value="T1SS_VCA0849"/>
</dbReference>
<dbReference type="Gene3D" id="3.40.50.410">
    <property type="entry name" value="von Willebrand factor, type A domain"/>
    <property type="match status" value="1"/>
</dbReference>
<evidence type="ECO:0000313" key="2">
    <source>
        <dbReference type="EMBL" id="MEL3921228.1"/>
    </source>
</evidence>
<dbReference type="Proteomes" id="UP001491613">
    <property type="component" value="Unassembled WGS sequence"/>
</dbReference>
<dbReference type="Pfam" id="PF13519">
    <property type="entry name" value="VWA_2"/>
    <property type="match status" value="1"/>
</dbReference>
<dbReference type="EMBL" id="JAZDDP010000011">
    <property type="protein sequence ID" value="MEL3921228.1"/>
    <property type="molecule type" value="Genomic_DNA"/>
</dbReference>
<dbReference type="InterPro" id="IPR011049">
    <property type="entry name" value="Serralysin-like_metalloprot_C"/>
</dbReference>
<gene>
    <name evidence="2" type="ORF">V1482_17630</name>
</gene>
<keyword evidence="3" id="KW-1185">Reference proteome</keyword>
<protein>
    <submittedName>
        <fullName evidence="2">VWA domain-containing protein</fullName>
    </submittedName>
</protein>
<dbReference type="CDD" id="cd00198">
    <property type="entry name" value="vWFA"/>
    <property type="match status" value="1"/>
</dbReference>
<dbReference type="Gene3D" id="2.150.10.10">
    <property type="entry name" value="Serralysin-like metalloprotease, C-terminal"/>
    <property type="match status" value="1"/>
</dbReference>
<dbReference type="SUPFAM" id="SSF141072">
    <property type="entry name" value="CalX-like"/>
    <property type="match status" value="2"/>
</dbReference>
<comment type="caution">
    <text evidence="2">The sequence shown here is derived from an EMBL/GenBank/DDBJ whole genome shotgun (WGS) entry which is preliminary data.</text>
</comment>
<accession>A0ABU9JF31</accession>
<dbReference type="InterPro" id="IPR038081">
    <property type="entry name" value="CalX-like_sf"/>
</dbReference>
<dbReference type="NCBIfam" id="TIGR03661">
    <property type="entry name" value="T1SS_VCA0849"/>
    <property type="match status" value="1"/>
</dbReference>
<dbReference type="SMART" id="SM00327">
    <property type="entry name" value="VWA"/>
    <property type="match status" value="1"/>
</dbReference>
<organism evidence="2 3">
    <name type="scientific">Aeromonas enteropelogenes</name>
    <name type="common">Aeromonas trota</name>
    <dbReference type="NCBI Taxonomy" id="29489"/>
    <lineage>
        <taxon>Bacteria</taxon>
        <taxon>Pseudomonadati</taxon>
        <taxon>Pseudomonadota</taxon>
        <taxon>Gammaproteobacteria</taxon>
        <taxon>Aeromonadales</taxon>
        <taxon>Aeromonadaceae</taxon>
        <taxon>Aeromonas</taxon>
    </lineage>
</organism>
<proteinExistence type="predicted"/>
<dbReference type="RefSeq" id="WP_342018069.1">
    <property type="nucleotide sequence ID" value="NZ_JAVTII010000011.1"/>
</dbReference>
<dbReference type="PROSITE" id="PS50234">
    <property type="entry name" value="VWFA"/>
    <property type="match status" value="1"/>
</dbReference>
<evidence type="ECO:0000313" key="3">
    <source>
        <dbReference type="Proteomes" id="UP001491613"/>
    </source>
</evidence>
<dbReference type="SUPFAM" id="SSF53300">
    <property type="entry name" value="vWA-like"/>
    <property type="match status" value="1"/>
</dbReference>